<accession>A0A498J0Y0</accession>
<comment type="caution">
    <text evidence="2">The sequence shown here is derived from an EMBL/GenBank/DDBJ whole genome shotgun (WGS) entry which is preliminary data.</text>
</comment>
<organism evidence="2 3">
    <name type="scientific">Malus domestica</name>
    <name type="common">Apple</name>
    <name type="synonym">Pyrus malus</name>
    <dbReference type="NCBI Taxonomy" id="3750"/>
    <lineage>
        <taxon>Eukaryota</taxon>
        <taxon>Viridiplantae</taxon>
        <taxon>Streptophyta</taxon>
        <taxon>Embryophyta</taxon>
        <taxon>Tracheophyta</taxon>
        <taxon>Spermatophyta</taxon>
        <taxon>Magnoliopsida</taxon>
        <taxon>eudicotyledons</taxon>
        <taxon>Gunneridae</taxon>
        <taxon>Pentapetalae</taxon>
        <taxon>rosids</taxon>
        <taxon>fabids</taxon>
        <taxon>Rosales</taxon>
        <taxon>Rosaceae</taxon>
        <taxon>Amygdaloideae</taxon>
        <taxon>Maleae</taxon>
        <taxon>Malus</taxon>
    </lineage>
</organism>
<name>A0A498J0Y0_MALDO</name>
<proteinExistence type="predicted"/>
<protein>
    <submittedName>
        <fullName evidence="2">Uncharacterized protein</fullName>
    </submittedName>
</protein>
<feature type="compositionally biased region" description="Basic and acidic residues" evidence="1">
    <location>
        <begin position="168"/>
        <end position="178"/>
    </location>
</feature>
<evidence type="ECO:0000256" key="1">
    <source>
        <dbReference type="SAM" id="MobiDB-lite"/>
    </source>
</evidence>
<dbReference type="AlphaFoldDB" id="A0A498J0Y0"/>
<gene>
    <name evidence="2" type="ORF">DVH24_037639</name>
</gene>
<feature type="region of interest" description="Disordered" evidence="1">
    <location>
        <begin position="142"/>
        <end position="189"/>
    </location>
</feature>
<feature type="compositionally biased region" description="Basic and acidic residues" evidence="1">
    <location>
        <begin position="152"/>
        <end position="161"/>
    </location>
</feature>
<evidence type="ECO:0000313" key="3">
    <source>
        <dbReference type="Proteomes" id="UP000290289"/>
    </source>
</evidence>
<dbReference type="STRING" id="3750.A0A498J0Y0"/>
<sequence>MVKTFSGAVVEIGSRVTQLQHGGKRKDEFLCSKQRLLALYSDGLNQSIGRSSTTFGTQSEGLKRPRQQRMISCVSLLYPVKFTMVPAQEQELESFPNTSESGGSKVCNSLGICRNPNLWDLADGGVATGAAPSGGVATCSGLLAHGRRSKSGAREKKQEGRGRKRRSKEQTRRMDTLRRASTSSSPTKHFAYSSKIEAFASPPSLKGALGASRGSLCKGIPIF</sequence>
<dbReference type="Proteomes" id="UP000290289">
    <property type="component" value="Chromosome 10"/>
</dbReference>
<dbReference type="EMBL" id="RDQH01000336">
    <property type="protein sequence ID" value="RXH87994.1"/>
    <property type="molecule type" value="Genomic_DNA"/>
</dbReference>
<reference evidence="2 3" key="1">
    <citation type="submission" date="2018-10" db="EMBL/GenBank/DDBJ databases">
        <title>A high-quality apple genome assembly.</title>
        <authorList>
            <person name="Hu J."/>
        </authorList>
    </citation>
    <scope>NUCLEOTIDE SEQUENCE [LARGE SCALE GENOMIC DNA]</scope>
    <source>
        <strain evidence="3">cv. HFTH1</strain>
        <tissue evidence="2">Young leaf</tissue>
    </source>
</reference>
<keyword evidence="3" id="KW-1185">Reference proteome</keyword>
<evidence type="ECO:0000313" key="2">
    <source>
        <dbReference type="EMBL" id="RXH87994.1"/>
    </source>
</evidence>